<dbReference type="Proteomes" id="UP000007799">
    <property type="component" value="Unassembled WGS sequence"/>
</dbReference>
<keyword evidence="7" id="KW-1185">Reference proteome</keyword>
<accession>F2UFE8</accession>
<dbReference type="PRINTS" id="PR00069">
    <property type="entry name" value="ALDKETRDTASE"/>
</dbReference>
<sequence>MLQWMRVPCPDIHIPHPTTLRECHRFKDEERVRDAVKHALRIGYRHLDCAALYGNEQAVGEAIKASVDDGAVRRNEVYVASKLWNNRHRPHLVEDACAQSMADLGVDHLDCYMMHWPCPWTPESALVSKELGGNFKYEHDMEVKLEDTWKAMEQLYLDKKVRHIGVSNFSIRQLQELMDVASIKPAVNEVELHPYHQNTNLVKFCQNNGIHVTAYSPLGKIGYRNPGDPCLIDDPVLQDVAKRHANKTPAQVALKWNVQRGVGVIPKSLTPSRIESNFNLDDFSLTERDMQEIAKLNRNHRFVRPPWWSFPDDKHELP</sequence>
<dbReference type="InterPro" id="IPR036812">
    <property type="entry name" value="NAD(P)_OxRdtase_dom_sf"/>
</dbReference>
<dbReference type="InterPro" id="IPR023210">
    <property type="entry name" value="NADP_OxRdtase_dom"/>
</dbReference>
<protein>
    <submittedName>
        <fullName evidence="6">2,5-didehydrogluconate reductase</fullName>
    </submittedName>
</protein>
<evidence type="ECO:0000256" key="4">
    <source>
        <dbReference type="PIRSR" id="PIRSR000097-3"/>
    </source>
</evidence>
<dbReference type="GeneID" id="16072533"/>
<dbReference type="STRING" id="946362.F2UFE8"/>
<dbReference type="PIRSF" id="PIRSF000097">
    <property type="entry name" value="AKR"/>
    <property type="match status" value="1"/>
</dbReference>
<dbReference type="PROSITE" id="PS00063">
    <property type="entry name" value="ALDOKETO_REDUCTASE_3"/>
    <property type="match status" value="1"/>
</dbReference>
<dbReference type="Pfam" id="PF00248">
    <property type="entry name" value="Aldo_ket_red"/>
    <property type="match status" value="1"/>
</dbReference>
<organism evidence="7">
    <name type="scientific">Salpingoeca rosetta (strain ATCC 50818 / BSB-021)</name>
    <dbReference type="NCBI Taxonomy" id="946362"/>
    <lineage>
        <taxon>Eukaryota</taxon>
        <taxon>Choanoflagellata</taxon>
        <taxon>Craspedida</taxon>
        <taxon>Salpingoecidae</taxon>
        <taxon>Salpingoeca</taxon>
    </lineage>
</organism>
<dbReference type="GO" id="GO:0016616">
    <property type="term" value="F:oxidoreductase activity, acting on the CH-OH group of donors, NAD or NADP as acceptor"/>
    <property type="evidence" value="ECO:0007669"/>
    <property type="project" value="UniProtKB-ARBA"/>
</dbReference>
<evidence type="ECO:0000256" key="2">
    <source>
        <dbReference type="PIRSR" id="PIRSR000097-1"/>
    </source>
</evidence>
<dbReference type="InterPro" id="IPR020471">
    <property type="entry name" value="AKR"/>
</dbReference>
<keyword evidence="1" id="KW-0560">Oxidoreductase</keyword>
<dbReference type="KEGG" id="sre:PTSG_06587"/>
<dbReference type="InParanoid" id="F2UFE8"/>
<evidence type="ECO:0000313" key="6">
    <source>
        <dbReference type="EMBL" id="EGD75516.1"/>
    </source>
</evidence>
<dbReference type="eggNOG" id="KOG1577">
    <property type="taxonomic scope" value="Eukaryota"/>
</dbReference>
<feature type="active site" description="Proton donor" evidence="2">
    <location>
        <position position="53"/>
    </location>
</feature>
<proteinExistence type="predicted"/>
<dbReference type="Gene3D" id="3.20.20.100">
    <property type="entry name" value="NADP-dependent oxidoreductase domain"/>
    <property type="match status" value="1"/>
</dbReference>
<dbReference type="InterPro" id="IPR018170">
    <property type="entry name" value="Aldo/ket_reductase_CS"/>
</dbReference>
<evidence type="ECO:0000259" key="5">
    <source>
        <dbReference type="Pfam" id="PF00248"/>
    </source>
</evidence>
<dbReference type="SUPFAM" id="SSF51430">
    <property type="entry name" value="NAD(P)-linked oxidoreductase"/>
    <property type="match status" value="1"/>
</dbReference>
<dbReference type="PROSITE" id="PS00062">
    <property type="entry name" value="ALDOKETO_REDUCTASE_2"/>
    <property type="match status" value="1"/>
</dbReference>
<dbReference type="PANTHER" id="PTHR11732">
    <property type="entry name" value="ALDO/KETO REDUCTASE"/>
    <property type="match status" value="1"/>
</dbReference>
<dbReference type="RefSeq" id="XP_004991973.1">
    <property type="nucleotide sequence ID" value="XM_004991916.1"/>
</dbReference>
<feature type="domain" description="NADP-dependent oxidoreductase" evidence="5">
    <location>
        <begin position="26"/>
        <end position="297"/>
    </location>
</feature>
<dbReference type="EMBL" id="GL832972">
    <property type="protein sequence ID" value="EGD75516.1"/>
    <property type="molecule type" value="Genomic_DNA"/>
</dbReference>
<feature type="binding site" evidence="3">
    <location>
        <position position="115"/>
    </location>
    <ligand>
        <name>substrate</name>
    </ligand>
</feature>
<name>F2UFE8_SALR5</name>
<feature type="site" description="Lowers pKa of active site Tyr" evidence="4">
    <location>
        <position position="82"/>
    </location>
</feature>
<dbReference type="FunFam" id="3.20.20.100:FF:000002">
    <property type="entry name" value="2,5-diketo-D-gluconic acid reductase A"/>
    <property type="match status" value="1"/>
</dbReference>
<evidence type="ECO:0000256" key="1">
    <source>
        <dbReference type="ARBA" id="ARBA00023002"/>
    </source>
</evidence>
<evidence type="ECO:0000256" key="3">
    <source>
        <dbReference type="PIRSR" id="PIRSR000097-2"/>
    </source>
</evidence>
<dbReference type="AlphaFoldDB" id="F2UFE8"/>
<dbReference type="PROSITE" id="PS00798">
    <property type="entry name" value="ALDOKETO_REDUCTASE_1"/>
    <property type="match status" value="1"/>
</dbReference>
<evidence type="ECO:0000313" key="7">
    <source>
        <dbReference type="Proteomes" id="UP000007799"/>
    </source>
</evidence>
<gene>
    <name evidence="6" type="ORF">PTSG_06587</name>
</gene>
<dbReference type="OrthoDB" id="416253at2759"/>
<dbReference type="OMA" id="WNNYHAK"/>
<dbReference type="CDD" id="cd19071">
    <property type="entry name" value="AKR_AKR1-5-like"/>
    <property type="match status" value="1"/>
</dbReference>
<reference evidence="6" key="1">
    <citation type="submission" date="2009-08" db="EMBL/GenBank/DDBJ databases">
        <title>Annotation of Salpingoeca rosetta.</title>
        <authorList>
            <consortium name="The Broad Institute Genome Sequencing Platform"/>
            <person name="Russ C."/>
            <person name="Cuomo C."/>
            <person name="Burger G."/>
            <person name="Gray M.W."/>
            <person name="Holland P.W.H."/>
            <person name="King N."/>
            <person name="Lang F.B.F."/>
            <person name="Roger A.J."/>
            <person name="Ruiz-Trillo I."/>
            <person name="Young S.K."/>
            <person name="Zeng Q."/>
            <person name="Gargeya S."/>
            <person name="Alvarado L."/>
            <person name="Berlin A."/>
            <person name="Chapman S.B."/>
            <person name="Chen Z."/>
            <person name="Freedman E."/>
            <person name="Gellesch M."/>
            <person name="Goldberg J."/>
            <person name="Griggs A."/>
            <person name="Gujja S."/>
            <person name="Heilman E."/>
            <person name="Heiman D."/>
            <person name="Howarth C."/>
            <person name="Mehta T."/>
            <person name="Neiman D."/>
            <person name="Pearson M."/>
            <person name="Roberts A."/>
            <person name="Saif S."/>
            <person name="Shea T."/>
            <person name="Shenoy N."/>
            <person name="Sisk P."/>
            <person name="Stolte C."/>
            <person name="Sykes S."/>
            <person name="White J."/>
            <person name="Yandava C."/>
            <person name="Haas B."/>
            <person name="Nusbaum C."/>
            <person name="Birren B."/>
        </authorList>
    </citation>
    <scope>NUCLEOTIDE SEQUENCE [LARGE SCALE GENOMIC DNA]</scope>
    <source>
        <strain evidence="6">ATCC 50818</strain>
    </source>
</reference>